<dbReference type="Proteomes" id="UP001060215">
    <property type="component" value="Chromosome 9"/>
</dbReference>
<sequence length="126" mass="14602">MGWILRDRRGQEWKQGWTEQALASTLEIPMPLLVMFFITVLLVSTHYLDYKSSLDRPMLNLQLFLIIVAVLVILLMHLVIIIREPWSQQRWDGSPWCVAAVVFFLLVLVSYQSSFQSQCSRIASSC</sequence>
<organism evidence="1 2">
    <name type="scientific">Camellia lanceoleosa</name>
    <dbReference type="NCBI Taxonomy" id="1840588"/>
    <lineage>
        <taxon>Eukaryota</taxon>
        <taxon>Viridiplantae</taxon>
        <taxon>Streptophyta</taxon>
        <taxon>Embryophyta</taxon>
        <taxon>Tracheophyta</taxon>
        <taxon>Spermatophyta</taxon>
        <taxon>Magnoliopsida</taxon>
        <taxon>eudicotyledons</taxon>
        <taxon>Gunneridae</taxon>
        <taxon>Pentapetalae</taxon>
        <taxon>asterids</taxon>
        <taxon>Ericales</taxon>
        <taxon>Theaceae</taxon>
        <taxon>Camellia</taxon>
    </lineage>
</organism>
<accession>A0ACC0GMC6</accession>
<proteinExistence type="predicted"/>
<evidence type="ECO:0000313" key="1">
    <source>
        <dbReference type="EMBL" id="KAI8002268.1"/>
    </source>
</evidence>
<protein>
    <submittedName>
        <fullName evidence="1">Uncharacterized protein</fullName>
    </submittedName>
</protein>
<evidence type="ECO:0000313" key="2">
    <source>
        <dbReference type="Proteomes" id="UP001060215"/>
    </source>
</evidence>
<gene>
    <name evidence="1" type="ORF">LOK49_LG08G00278</name>
</gene>
<reference evidence="1 2" key="1">
    <citation type="journal article" date="2022" name="Plant J.">
        <title>Chromosome-level genome of Camellia lanceoleosa provides a valuable resource for understanding genome evolution and self-incompatibility.</title>
        <authorList>
            <person name="Gong W."/>
            <person name="Xiao S."/>
            <person name="Wang L."/>
            <person name="Liao Z."/>
            <person name="Chang Y."/>
            <person name="Mo W."/>
            <person name="Hu G."/>
            <person name="Li W."/>
            <person name="Zhao G."/>
            <person name="Zhu H."/>
            <person name="Hu X."/>
            <person name="Ji K."/>
            <person name="Xiang X."/>
            <person name="Song Q."/>
            <person name="Yuan D."/>
            <person name="Jin S."/>
            <person name="Zhang L."/>
        </authorList>
    </citation>
    <scope>NUCLEOTIDE SEQUENCE [LARGE SCALE GENOMIC DNA]</scope>
    <source>
        <strain evidence="1">SQ_2022a</strain>
    </source>
</reference>
<comment type="caution">
    <text evidence="1">The sequence shown here is derived from an EMBL/GenBank/DDBJ whole genome shotgun (WGS) entry which is preliminary data.</text>
</comment>
<keyword evidence="2" id="KW-1185">Reference proteome</keyword>
<name>A0ACC0GMC6_9ERIC</name>
<dbReference type="EMBL" id="CM045766">
    <property type="protein sequence ID" value="KAI8002268.1"/>
    <property type="molecule type" value="Genomic_DNA"/>
</dbReference>